<dbReference type="AlphaFoldDB" id="X1GSN8"/>
<name>X1GSN8_9ZZZZ</name>
<sequence length="132" mass="15220">QYKIQPLQSELKKVKDELAGIAIDRRGEGRMVRLDGIIGEAVVEWHRKITVDPEKAAKLKKTLGKKDFNLFFEERSEYKPTKNLNLLIKARDKGAKMKKAEVFNTLVIDEKGPYVKIKEKAKRKRAKGAERK</sequence>
<organism evidence="1">
    <name type="scientific">marine sediment metagenome</name>
    <dbReference type="NCBI Taxonomy" id="412755"/>
    <lineage>
        <taxon>unclassified sequences</taxon>
        <taxon>metagenomes</taxon>
        <taxon>ecological metagenomes</taxon>
    </lineage>
</organism>
<comment type="caution">
    <text evidence="1">The sequence shown here is derived from an EMBL/GenBank/DDBJ whole genome shotgun (WGS) entry which is preliminary data.</text>
</comment>
<gene>
    <name evidence="1" type="ORF">S03H2_25803</name>
</gene>
<proteinExistence type="predicted"/>
<reference evidence="1" key="1">
    <citation type="journal article" date="2014" name="Front. Microbiol.">
        <title>High frequency of phylogenetically diverse reductive dehalogenase-homologous genes in deep subseafloor sedimentary metagenomes.</title>
        <authorList>
            <person name="Kawai M."/>
            <person name="Futagami T."/>
            <person name="Toyoda A."/>
            <person name="Takaki Y."/>
            <person name="Nishi S."/>
            <person name="Hori S."/>
            <person name="Arai W."/>
            <person name="Tsubouchi T."/>
            <person name="Morono Y."/>
            <person name="Uchiyama I."/>
            <person name="Ito T."/>
            <person name="Fujiyama A."/>
            <person name="Inagaki F."/>
            <person name="Takami H."/>
        </authorList>
    </citation>
    <scope>NUCLEOTIDE SEQUENCE</scope>
    <source>
        <strain evidence="1">Expedition CK06-06</strain>
    </source>
</reference>
<evidence type="ECO:0000313" key="1">
    <source>
        <dbReference type="EMBL" id="GAH36003.1"/>
    </source>
</evidence>
<protein>
    <submittedName>
        <fullName evidence="1">Uncharacterized protein</fullName>
    </submittedName>
</protein>
<dbReference type="EMBL" id="BARU01014717">
    <property type="protein sequence ID" value="GAH36003.1"/>
    <property type="molecule type" value="Genomic_DNA"/>
</dbReference>
<accession>X1GSN8</accession>
<feature type="non-terminal residue" evidence="1">
    <location>
        <position position="1"/>
    </location>
</feature>